<keyword evidence="4 11" id="KW-0808">Transferase</keyword>
<protein>
    <submittedName>
        <fullName evidence="13">CDP-diacylglycerol---serine O-phosphatidyltransferase</fullName>
    </submittedName>
</protein>
<dbReference type="PANTHER" id="PTHR14269">
    <property type="entry name" value="CDP-DIACYLGLYCEROL--GLYCEROL-3-PHOSPHATE 3-PHOSPHATIDYLTRANSFERASE-RELATED"/>
    <property type="match status" value="1"/>
</dbReference>
<dbReference type="GO" id="GO:0016020">
    <property type="term" value="C:membrane"/>
    <property type="evidence" value="ECO:0007669"/>
    <property type="project" value="UniProtKB-SubCell"/>
</dbReference>
<keyword evidence="14" id="KW-1185">Reference proteome</keyword>
<feature type="transmembrane region" description="Helical" evidence="12">
    <location>
        <begin position="12"/>
        <end position="37"/>
    </location>
</feature>
<dbReference type="PROSITE" id="PS00379">
    <property type="entry name" value="CDP_ALCOHOL_P_TRANSF"/>
    <property type="match status" value="1"/>
</dbReference>
<evidence type="ECO:0000256" key="12">
    <source>
        <dbReference type="SAM" id="Phobius"/>
    </source>
</evidence>
<dbReference type="Pfam" id="PF01066">
    <property type="entry name" value="CDP-OH_P_transf"/>
    <property type="match status" value="1"/>
</dbReference>
<evidence type="ECO:0000256" key="6">
    <source>
        <dbReference type="ARBA" id="ARBA00022989"/>
    </source>
</evidence>
<evidence type="ECO:0000256" key="1">
    <source>
        <dbReference type="ARBA" id="ARBA00004141"/>
    </source>
</evidence>
<dbReference type="InterPro" id="IPR043130">
    <property type="entry name" value="CDP-OH_PTrfase_TM_dom"/>
</dbReference>
<accession>A0A1I1VCJ6</accession>
<dbReference type="PANTHER" id="PTHR14269:SF61">
    <property type="entry name" value="CDP-DIACYLGLYCEROL--SERINE O-PHOSPHATIDYLTRANSFERASE"/>
    <property type="match status" value="1"/>
</dbReference>
<feature type="transmembrane region" description="Helical" evidence="12">
    <location>
        <begin position="105"/>
        <end position="126"/>
    </location>
</feature>
<name>A0A1I1VCJ6_9RHOB</name>
<feature type="transmembrane region" description="Helical" evidence="12">
    <location>
        <begin position="206"/>
        <end position="239"/>
    </location>
</feature>
<dbReference type="InterPro" id="IPR000462">
    <property type="entry name" value="CDP-OH_P_trans"/>
</dbReference>
<feature type="transmembrane region" description="Helical" evidence="12">
    <location>
        <begin position="167"/>
        <end position="185"/>
    </location>
</feature>
<evidence type="ECO:0000256" key="5">
    <source>
        <dbReference type="ARBA" id="ARBA00022692"/>
    </source>
</evidence>
<gene>
    <name evidence="13" type="ORF">SAMN04515678_10381</name>
</gene>
<sequence length="252" mass="26854">MTEKPPRRPRSEIPLIQLVPNMLTIAAICAGLSAIRFGIQGDFPLAVKLILAACVLDGLDGRLARAMAADSAIGAELDSLADFLNFGVAPPLVIYLWGLQSHTSLGWISVLIFATCCVLRLARFNVGTKSETSGKDNAYFVGVPAPASAMLAMLPMFLSFAFAGAPILHPLAISIYLVVIGLSMISRIPTWSFKTTAISRRNVKVFLVGVAFIGATVLTFAWVTLVALCIGYVAVVVWALVTKPHAANPKDN</sequence>
<evidence type="ECO:0000256" key="3">
    <source>
        <dbReference type="ARBA" id="ARBA00022516"/>
    </source>
</evidence>
<feature type="transmembrane region" description="Helical" evidence="12">
    <location>
        <begin position="138"/>
        <end position="161"/>
    </location>
</feature>
<evidence type="ECO:0000256" key="9">
    <source>
        <dbReference type="ARBA" id="ARBA00023209"/>
    </source>
</evidence>
<dbReference type="AlphaFoldDB" id="A0A1I1VCJ6"/>
<evidence type="ECO:0000256" key="7">
    <source>
        <dbReference type="ARBA" id="ARBA00023098"/>
    </source>
</evidence>
<dbReference type="InterPro" id="IPR048254">
    <property type="entry name" value="CDP_ALCOHOL_P_TRANSF_CS"/>
</dbReference>
<keyword evidence="10" id="KW-1208">Phospholipid metabolism</keyword>
<dbReference type="RefSeq" id="WP_149754999.1">
    <property type="nucleotide sequence ID" value="NZ_FOMS01000003.1"/>
</dbReference>
<dbReference type="InterPro" id="IPR050324">
    <property type="entry name" value="CDP-alcohol_PTase-I"/>
</dbReference>
<dbReference type="GO" id="GO:0008654">
    <property type="term" value="P:phospholipid biosynthetic process"/>
    <property type="evidence" value="ECO:0007669"/>
    <property type="project" value="UniProtKB-KW"/>
</dbReference>
<evidence type="ECO:0000313" key="14">
    <source>
        <dbReference type="Proteomes" id="UP000325289"/>
    </source>
</evidence>
<evidence type="ECO:0000256" key="8">
    <source>
        <dbReference type="ARBA" id="ARBA00023136"/>
    </source>
</evidence>
<keyword evidence="3" id="KW-0444">Lipid biosynthesis</keyword>
<dbReference type="EMBL" id="FOMS01000003">
    <property type="protein sequence ID" value="SFD79718.1"/>
    <property type="molecule type" value="Genomic_DNA"/>
</dbReference>
<keyword evidence="5 12" id="KW-0812">Transmembrane</keyword>
<evidence type="ECO:0000256" key="4">
    <source>
        <dbReference type="ARBA" id="ARBA00022679"/>
    </source>
</evidence>
<keyword evidence="6 12" id="KW-1133">Transmembrane helix</keyword>
<comment type="similarity">
    <text evidence="2 11">Belongs to the CDP-alcohol phosphatidyltransferase class-I family.</text>
</comment>
<keyword evidence="8 12" id="KW-0472">Membrane</keyword>
<evidence type="ECO:0000256" key="11">
    <source>
        <dbReference type="RuleBase" id="RU003750"/>
    </source>
</evidence>
<evidence type="ECO:0000256" key="2">
    <source>
        <dbReference type="ARBA" id="ARBA00010441"/>
    </source>
</evidence>
<keyword evidence="9" id="KW-0594">Phospholipid biosynthesis</keyword>
<organism evidence="13 14">
    <name type="scientific">Roseivivax sediminis</name>
    <dbReference type="NCBI Taxonomy" id="936889"/>
    <lineage>
        <taxon>Bacteria</taxon>
        <taxon>Pseudomonadati</taxon>
        <taxon>Pseudomonadota</taxon>
        <taxon>Alphaproteobacteria</taxon>
        <taxon>Rhodobacterales</taxon>
        <taxon>Roseobacteraceae</taxon>
        <taxon>Roseivivax</taxon>
    </lineage>
</organism>
<dbReference type="Proteomes" id="UP000325289">
    <property type="component" value="Unassembled WGS sequence"/>
</dbReference>
<comment type="subcellular location">
    <subcellularLocation>
        <location evidence="1">Membrane</location>
        <topology evidence="1">Multi-pass membrane protein</topology>
    </subcellularLocation>
</comment>
<dbReference type="Gene3D" id="1.20.120.1760">
    <property type="match status" value="1"/>
</dbReference>
<proteinExistence type="inferred from homology"/>
<keyword evidence="7" id="KW-0443">Lipid metabolism</keyword>
<dbReference type="OrthoDB" id="9777147at2"/>
<reference evidence="13 14" key="1">
    <citation type="submission" date="2016-10" db="EMBL/GenBank/DDBJ databases">
        <authorList>
            <person name="Varghese N."/>
            <person name="Submissions S."/>
        </authorList>
    </citation>
    <scope>NUCLEOTIDE SEQUENCE [LARGE SCALE GENOMIC DNA]</scope>
    <source>
        <strain evidence="14">YIM D21,KCTC 23444,ACCC 10710</strain>
    </source>
</reference>
<dbReference type="GO" id="GO:0016780">
    <property type="term" value="F:phosphotransferase activity, for other substituted phosphate groups"/>
    <property type="evidence" value="ECO:0007669"/>
    <property type="project" value="InterPro"/>
</dbReference>
<evidence type="ECO:0000313" key="13">
    <source>
        <dbReference type="EMBL" id="SFD79718.1"/>
    </source>
</evidence>
<evidence type="ECO:0000256" key="10">
    <source>
        <dbReference type="ARBA" id="ARBA00023264"/>
    </source>
</evidence>